<proteinExistence type="predicted"/>
<gene>
    <name evidence="1" type="ORF">DM484_02300</name>
</gene>
<reference evidence="1 2" key="1">
    <citation type="journal article" date="2018" name="Aquat. Microb. Ecol.">
        <title>Gammaproteobacterial methanotrophs dominate.</title>
        <authorList>
            <person name="Rissanen A.J."/>
            <person name="Saarenheimo J."/>
            <person name="Tiirola M."/>
            <person name="Peura S."/>
            <person name="Aalto S.L."/>
            <person name="Karvinen A."/>
            <person name="Nykanen H."/>
        </authorList>
    </citation>
    <scope>NUCLEOTIDE SEQUENCE [LARGE SCALE GENOMIC DNA]</scope>
    <source>
        <strain evidence="1">AMbin10</strain>
    </source>
</reference>
<protein>
    <submittedName>
        <fullName evidence="1">Uncharacterized protein</fullName>
    </submittedName>
</protein>
<dbReference type="EMBL" id="QJPH01000143">
    <property type="protein sequence ID" value="PZN84811.1"/>
    <property type="molecule type" value="Genomic_DNA"/>
</dbReference>
<dbReference type="Proteomes" id="UP000249396">
    <property type="component" value="Unassembled WGS sequence"/>
</dbReference>
<sequence length="137" mass="14917">MALGTPVPSTRRAGQFRFPRRSARRYTQVLKARHSGWDAGIVSVHPPPLFPGSAAILASISAGETPTLPGGGERLPGIQTPKDGKLFVTANPIISLKFHIPVTGYRLPGRYDDFSGLLGLVYNVERRRVGTIIFRII</sequence>
<organism evidence="1 2">
    <name type="scientific">Candidatus Methylumidiphilus alinenensis</name>
    <dbReference type="NCBI Taxonomy" id="2202197"/>
    <lineage>
        <taxon>Bacteria</taxon>
        <taxon>Pseudomonadati</taxon>
        <taxon>Pseudomonadota</taxon>
        <taxon>Gammaproteobacteria</taxon>
        <taxon>Methylococcales</taxon>
        <taxon>Candidatus Methylumidiphilus</taxon>
    </lineage>
</organism>
<accession>A0A2W4RLM4</accession>
<dbReference type="AlphaFoldDB" id="A0A2W4RLM4"/>
<evidence type="ECO:0000313" key="2">
    <source>
        <dbReference type="Proteomes" id="UP000249396"/>
    </source>
</evidence>
<comment type="caution">
    <text evidence="1">The sequence shown here is derived from an EMBL/GenBank/DDBJ whole genome shotgun (WGS) entry which is preliminary data.</text>
</comment>
<name>A0A2W4RLM4_9GAMM</name>
<evidence type="ECO:0000313" key="1">
    <source>
        <dbReference type="EMBL" id="PZN84811.1"/>
    </source>
</evidence>